<feature type="transmembrane region" description="Helical" evidence="7">
    <location>
        <begin position="109"/>
        <end position="130"/>
    </location>
</feature>
<keyword evidence="2" id="KW-0813">Transport</keyword>
<dbReference type="OrthoDB" id="9812221at2"/>
<feature type="transmembrane region" description="Helical" evidence="7">
    <location>
        <begin position="288"/>
        <end position="314"/>
    </location>
</feature>
<dbReference type="GO" id="GO:0022857">
    <property type="term" value="F:transmembrane transporter activity"/>
    <property type="evidence" value="ECO:0007669"/>
    <property type="project" value="InterPro"/>
</dbReference>
<sequence length="470" mass="48989">MMRRRPRSGREAGFSRPLALLAAGALFMENLDGTILATAAPAIGRDFGIAPESVNTTMVTYLLAVAIFVPVTGWLADRFGARRTFLWAIAGFTAASVACARAPDLLWLCVFRAVQGIAGALMIPIGRLAVLRDLKPAHLLAAMAYLTWPSLIAPVAAPVLGGVITDALGWEWIFLINVPIGAALAIAGLWVVPNSEPARRTPLDWPGFVLVAGAITCLTGAVELAATGAPWLVAVLLAAALLSTAAGVAAMRRRAHPLLDPAVLAIATFRVGNVSGSVYRMMITAAPFLFALLFQAGFGWSAAAAGAAITAVFAGNLGIKPLTSPIIRRLGFRTTLIWSNVAGALLLFVFVVVTAATPVWLIVVLLFLGGVFRSIGFSAYNTVQFADIPPDHLSAANTLSATLQQVGTALGMAVAALAVRIGIAVIGDDAAHHPALPYRLAFVVAGAIMLLPLVGALRLPADAGHRATRR</sequence>
<dbReference type="GO" id="GO:0005886">
    <property type="term" value="C:plasma membrane"/>
    <property type="evidence" value="ECO:0007669"/>
    <property type="project" value="UniProtKB-SubCell"/>
</dbReference>
<feature type="transmembrane region" description="Helical" evidence="7">
    <location>
        <begin position="438"/>
        <end position="461"/>
    </location>
</feature>
<proteinExistence type="predicted"/>
<feature type="transmembrane region" description="Helical" evidence="7">
    <location>
        <begin position="85"/>
        <end position="103"/>
    </location>
</feature>
<name>A0A2S0KBF3_9ACTN</name>
<dbReference type="SUPFAM" id="SSF103473">
    <property type="entry name" value="MFS general substrate transporter"/>
    <property type="match status" value="1"/>
</dbReference>
<feature type="transmembrane region" description="Helical" evidence="7">
    <location>
        <begin position="401"/>
        <end position="426"/>
    </location>
</feature>
<evidence type="ECO:0000313" key="10">
    <source>
        <dbReference type="Proteomes" id="UP000239814"/>
    </source>
</evidence>
<keyword evidence="6 7" id="KW-0472">Membrane</keyword>
<dbReference type="InterPro" id="IPR020846">
    <property type="entry name" value="MFS_dom"/>
</dbReference>
<feature type="transmembrane region" description="Helical" evidence="7">
    <location>
        <begin position="231"/>
        <end position="250"/>
    </location>
</feature>
<evidence type="ECO:0000259" key="8">
    <source>
        <dbReference type="PROSITE" id="PS50850"/>
    </source>
</evidence>
<organism evidence="9 10">
    <name type="scientific">Gordonia iterans</name>
    <dbReference type="NCBI Taxonomy" id="1004901"/>
    <lineage>
        <taxon>Bacteria</taxon>
        <taxon>Bacillati</taxon>
        <taxon>Actinomycetota</taxon>
        <taxon>Actinomycetes</taxon>
        <taxon>Mycobacteriales</taxon>
        <taxon>Gordoniaceae</taxon>
        <taxon>Gordonia</taxon>
    </lineage>
</organism>
<protein>
    <submittedName>
        <fullName evidence="9">MFS transporter</fullName>
    </submittedName>
</protein>
<dbReference type="Gene3D" id="1.20.1250.20">
    <property type="entry name" value="MFS general substrate transporter like domains"/>
    <property type="match status" value="1"/>
</dbReference>
<dbReference type="Pfam" id="PF07690">
    <property type="entry name" value="MFS_1"/>
    <property type="match status" value="2"/>
</dbReference>
<evidence type="ECO:0000256" key="7">
    <source>
        <dbReference type="SAM" id="Phobius"/>
    </source>
</evidence>
<keyword evidence="10" id="KW-1185">Reference proteome</keyword>
<comment type="subcellular location">
    <subcellularLocation>
        <location evidence="1">Cell membrane</location>
        <topology evidence="1">Multi-pass membrane protein</topology>
    </subcellularLocation>
</comment>
<dbReference type="InterPro" id="IPR011701">
    <property type="entry name" value="MFS"/>
</dbReference>
<keyword evidence="4 7" id="KW-0812">Transmembrane</keyword>
<dbReference type="PANTHER" id="PTHR42718:SF46">
    <property type="entry name" value="BLR6921 PROTEIN"/>
    <property type="match status" value="1"/>
</dbReference>
<dbReference type="PANTHER" id="PTHR42718">
    <property type="entry name" value="MAJOR FACILITATOR SUPERFAMILY MULTIDRUG TRANSPORTER MFSC"/>
    <property type="match status" value="1"/>
</dbReference>
<evidence type="ECO:0000313" key="9">
    <source>
        <dbReference type="EMBL" id="AVL99016.1"/>
    </source>
</evidence>
<dbReference type="Gene3D" id="1.20.1720.10">
    <property type="entry name" value="Multidrug resistance protein D"/>
    <property type="match status" value="1"/>
</dbReference>
<evidence type="ECO:0000256" key="4">
    <source>
        <dbReference type="ARBA" id="ARBA00022692"/>
    </source>
</evidence>
<dbReference type="InterPro" id="IPR036259">
    <property type="entry name" value="MFS_trans_sf"/>
</dbReference>
<feature type="domain" description="Major facilitator superfamily (MFS) profile" evidence="8">
    <location>
        <begin position="18"/>
        <end position="464"/>
    </location>
</feature>
<feature type="transmembrane region" description="Helical" evidence="7">
    <location>
        <begin position="335"/>
        <end position="353"/>
    </location>
</feature>
<feature type="transmembrane region" description="Helical" evidence="7">
    <location>
        <begin position="58"/>
        <end position="76"/>
    </location>
</feature>
<dbReference type="AlphaFoldDB" id="A0A2S0KBF3"/>
<evidence type="ECO:0000256" key="2">
    <source>
        <dbReference type="ARBA" id="ARBA00022448"/>
    </source>
</evidence>
<dbReference type="Proteomes" id="UP000239814">
    <property type="component" value="Chromosome"/>
</dbReference>
<feature type="transmembrane region" description="Helical" evidence="7">
    <location>
        <begin position="172"/>
        <end position="193"/>
    </location>
</feature>
<keyword evidence="5 7" id="KW-1133">Transmembrane helix</keyword>
<dbReference type="EMBL" id="CP027433">
    <property type="protein sequence ID" value="AVL99016.1"/>
    <property type="molecule type" value="Genomic_DNA"/>
</dbReference>
<evidence type="ECO:0000256" key="3">
    <source>
        <dbReference type="ARBA" id="ARBA00022475"/>
    </source>
</evidence>
<dbReference type="KEGG" id="git:C6V83_00670"/>
<reference evidence="9 10" key="1">
    <citation type="submission" date="2018-03" db="EMBL/GenBank/DDBJ databases">
        <title>Characteristics and genome of n-alkane degrading marine bacteria Gordonia iterans isolated from crude oil contaminated in Tae-an, South Korea.</title>
        <authorList>
            <person name="Lee S.-S."/>
            <person name="Kim H."/>
        </authorList>
    </citation>
    <scope>NUCLEOTIDE SEQUENCE [LARGE SCALE GENOMIC DNA]</scope>
    <source>
        <strain evidence="9 10">Co17</strain>
    </source>
</reference>
<evidence type="ECO:0000256" key="5">
    <source>
        <dbReference type="ARBA" id="ARBA00022989"/>
    </source>
</evidence>
<feature type="transmembrane region" description="Helical" evidence="7">
    <location>
        <begin position="137"/>
        <end position="160"/>
    </location>
</feature>
<evidence type="ECO:0000256" key="6">
    <source>
        <dbReference type="ARBA" id="ARBA00023136"/>
    </source>
</evidence>
<feature type="transmembrane region" description="Helical" evidence="7">
    <location>
        <begin position="205"/>
        <end position="225"/>
    </location>
</feature>
<evidence type="ECO:0000256" key="1">
    <source>
        <dbReference type="ARBA" id="ARBA00004651"/>
    </source>
</evidence>
<feature type="transmembrane region" description="Helical" evidence="7">
    <location>
        <begin position="359"/>
        <end position="380"/>
    </location>
</feature>
<gene>
    <name evidence="9" type="ORF">C6V83_00670</name>
</gene>
<accession>A0A2S0KBF3</accession>
<keyword evidence="3" id="KW-1003">Cell membrane</keyword>
<dbReference type="PROSITE" id="PS50850">
    <property type="entry name" value="MFS"/>
    <property type="match status" value="1"/>
</dbReference>